<evidence type="ECO:0008006" key="4">
    <source>
        <dbReference type="Google" id="ProtNLM"/>
    </source>
</evidence>
<sequence>MSSFMSSFMSSSQNDGNHKPANTNVSANSRSHRTANRSMARRGPTALPKNRGTGFEEYFADPPMTAGEAAEEKLEIYAETVPLDERIQSCIQRFRARRRLQGDQVALFNEYLFMGGVDTSQNSFSGHDPKDLKDLTPAERRQATAIDSVHFGSGTDERFYNGDDAHWSVDFAGVAAGFFSTSFGLLTGFHPQKAEAAINLVENFLRYVLQHGICTEYKDNVESALQVCQQARIEWPMLNQLSSDLPGCFNLAAMELLDKADASDWSFLSFSPPDGFDAKAVFRTACELRGEAATLDLFAKGGGVKARRQHDLTAKVVRIDRPSGTMLQQFAAVEVEGYSNKIDPVGKVFLKRTVIEDEWVRPQQQPDPEATPSAEESEFCCWLYLEDCLLENILPGMKMELTVVELITGLWILKTVSRIVPTFYTFLPQQMMRHFKHPRQHDKLAPSANDAAAEEGQAAAEVA</sequence>
<accession>A0A8E5HK34</accession>
<dbReference type="Pfam" id="PF09692">
    <property type="entry name" value="Arb1"/>
    <property type="match status" value="1"/>
</dbReference>
<feature type="compositionally biased region" description="Low complexity" evidence="1">
    <location>
        <begin position="1"/>
        <end position="12"/>
    </location>
</feature>
<evidence type="ECO:0000313" key="2">
    <source>
        <dbReference type="EMBL" id="QUC16748.1"/>
    </source>
</evidence>
<feature type="region of interest" description="Disordered" evidence="1">
    <location>
        <begin position="1"/>
        <end position="56"/>
    </location>
</feature>
<evidence type="ECO:0000256" key="1">
    <source>
        <dbReference type="SAM" id="MobiDB-lite"/>
    </source>
</evidence>
<organism evidence="2 3">
    <name type="scientific">Ustilaginoidea virens</name>
    <name type="common">Rice false smut fungus</name>
    <name type="synonym">Villosiclava virens</name>
    <dbReference type="NCBI Taxonomy" id="1159556"/>
    <lineage>
        <taxon>Eukaryota</taxon>
        <taxon>Fungi</taxon>
        <taxon>Dikarya</taxon>
        <taxon>Ascomycota</taxon>
        <taxon>Pezizomycotina</taxon>
        <taxon>Sordariomycetes</taxon>
        <taxon>Hypocreomycetidae</taxon>
        <taxon>Hypocreales</taxon>
        <taxon>Clavicipitaceae</taxon>
        <taxon>Ustilaginoidea</taxon>
    </lineage>
</organism>
<dbReference type="GeneID" id="66061767"/>
<reference evidence="2" key="1">
    <citation type="submission" date="2020-03" db="EMBL/GenBank/DDBJ databases">
        <title>A mixture of massive structural variations and highly conserved coding sequences in Ustilaginoidea virens genome.</title>
        <authorList>
            <person name="Zhang K."/>
            <person name="Zhao Z."/>
            <person name="Zhang Z."/>
            <person name="Li Y."/>
            <person name="Hsiang T."/>
            <person name="Sun W."/>
        </authorList>
    </citation>
    <scope>NUCLEOTIDE SEQUENCE</scope>
    <source>
        <strain evidence="2">UV-8b</strain>
    </source>
</reference>
<dbReference type="OrthoDB" id="435402at2759"/>
<dbReference type="Proteomes" id="UP000027002">
    <property type="component" value="Chromosome 1"/>
</dbReference>
<dbReference type="EMBL" id="CP072753">
    <property type="protein sequence ID" value="QUC16748.1"/>
    <property type="molecule type" value="Genomic_DNA"/>
</dbReference>
<keyword evidence="3" id="KW-1185">Reference proteome</keyword>
<evidence type="ECO:0000313" key="3">
    <source>
        <dbReference type="Proteomes" id="UP000027002"/>
    </source>
</evidence>
<gene>
    <name evidence="2" type="ORF">UV8b_00989</name>
</gene>
<dbReference type="InterPro" id="IPR018606">
    <property type="entry name" value="Arb1"/>
</dbReference>
<protein>
    <recommendedName>
        <fullName evidence="4">Argonaute complex, subunit Arb1</fullName>
    </recommendedName>
</protein>
<proteinExistence type="predicted"/>
<dbReference type="GO" id="GO:0033167">
    <property type="term" value="C:ARC complex"/>
    <property type="evidence" value="ECO:0007669"/>
    <property type="project" value="InterPro"/>
</dbReference>
<feature type="compositionally biased region" description="Low complexity" evidence="1">
    <location>
        <begin position="448"/>
        <end position="463"/>
    </location>
</feature>
<feature type="region of interest" description="Disordered" evidence="1">
    <location>
        <begin position="438"/>
        <end position="463"/>
    </location>
</feature>
<dbReference type="AlphaFoldDB" id="A0A8E5HK34"/>
<dbReference type="RefSeq" id="XP_042994421.1">
    <property type="nucleotide sequence ID" value="XM_043138487.1"/>
</dbReference>
<feature type="compositionally biased region" description="Polar residues" evidence="1">
    <location>
        <begin position="20"/>
        <end position="29"/>
    </location>
</feature>
<name>A0A8E5HK34_USTVR</name>
<dbReference type="KEGG" id="uvi:66061767"/>
<dbReference type="GO" id="GO:0031047">
    <property type="term" value="P:regulatory ncRNA-mediated gene silencing"/>
    <property type="evidence" value="ECO:0007669"/>
    <property type="project" value="InterPro"/>
</dbReference>